<dbReference type="HOGENOM" id="CLU_000445_114_69_7"/>
<dbReference type="InterPro" id="IPR036097">
    <property type="entry name" value="HisK_dim/P_sf"/>
</dbReference>
<organism evidence="16 17">
    <name type="scientific">Megalodesulfovibrio gigas (strain ATCC 19364 / DSM 1382 / NCIMB 9332 / VKM B-1759)</name>
    <name type="common">Desulfovibrio gigas</name>
    <dbReference type="NCBI Taxonomy" id="1121448"/>
    <lineage>
        <taxon>Bacteria</taxon>
        <taxon>Pseudomonadati</taxon>
        <taxon>Thermodesulfobacteriota</taxon>
        <taxon>Desulfovibrionia</taxon>
        <taxon>Desulfovibrionales</taxon>
        <taxon>Desulfovibrionaceae</taxon>
        <taxon>Megalodesulfovibrio</taxon>
    </lineage>
</organism>
<keyword evidence="9" id="KW-0067">ATP-binding</keyword>
<dbReference type="SMART" id="SM00062">
    <property type="entry name" value="PBPb"/>
    <property type="match status" value="1"/>
</dbReference>
<evidence type="ECO:0000256" key="9">
    <source>
        <dbReference type="ARBA" id="ARBA00022840"/>
    </source>
</evidence>
<evidence type="ECO:0000313" key="16">
    <source>
        <dbReference type="EMBL" id="AGW12945.1"/>
    </source>
</evidence>
<evidence type="ECO:0000256" key="2">
    <source>
        <dbReference type="ARBA" id="ARBA00004236"/>
    </source>
</evidence>
<dbReference type="InterPro" id="IPR004358">
    <property type="entry name" value="Sig_transdc_His_kin-like_C"/>
</dbReference>
<dbReference type="eggNOG" id="COG5002">
    <property type="taxonomic scope" value="Bacteria"/>
</dbReference>
<feature type="chain" id="PRO_5004588231" description="histidine kinase" evidence="12">
    <location>
        <begin position="32"/>
        <end position="734"/>
    </location>
</feature>
<comment type="catalytic activity">
    <reaction evidence="1">
        <text>ATP + protein L-histidine = ADP + protein N-phospho-L-histidine.</text>
        <dbReference type="EC" id="2.7.13.3"/>
    </reaction>
</comment>
<keyword evidence="12" id="KW-0732">Signal</keyword>
<name>T2G8M9_MEGG1</name>
<dbReference type="PANTHER" id="PTHR43711:SF30">
    <property type="entry name" value="HISTIDINE KINASE"/>
    <property type="match status" value="1"/>
</dbReference>
<dbReference type="CDD" id="cd00130">
    <property type="entry name" value="PAS"/>
    <property type="match status" value="1"/>
</dbReference>
<dbReference type="InterPro" id="IPR000700">
    <property type="entry name" value="PAS-assoc_C"/>
</dbReference>
<keyword evidence="6" id="KW-0808">Transferase</keyword>
<dbReference type="GO" id="GO:0005524">
    <property type="term" value="F:ATP binding"/>
    <property type="evidence" value="ECO:0007669"/>
    <property type="project" value="UniProtKB-KW"/>
</dbReference>
<evidence type="ECO:0000256" key="11">
    <source>
        <dbReference type="ARBA" id="ARBA00023136"/>
    </source>
</evidence>
<dbReference type="CDD" id="cd00082">
    <property type="entry name" value="HisKA"/>
    <property type="match status" value="1"/>
</dbReference>
<dbReference type="PROSITE" id="PS50112">
    <property type="entry name" value="PAS"/>
    <property type="match status" value="1"/>
</dbReference>
<keyword evidence="5" id="KW-0597">Phosphoprotein</keyword>
<proteinExistence type="predicted"/>
<evidence type="ECO:0000256" key="12">
    <source>
        <dbReference type="SAM" id="SignalP"/>
    </source>
</evidence>
<dbReference type="PROSITE" id="PS50113">
    <property type="entry name" value="PAC"/>
    <property type="match status" value="1"/>
</dbReference>
<dbReference type="Pfam" id="PF13426">
    <property type="entry name" value="PAS_9"/>
    <property type="match status" value="1"/>
</dbReference>
<dbReference type="SMART" id="SM00388">
    <property type="entry name" value="HisKA"/>
    <property type="match status" value="1"/>
</dbReference>
<keyword evidence="4" id="KW-1003">Cell membrane</keyword>
<feature type="domain" description="PAS" evidence="14">
    <location>
        <begin position="335"/>
        <end position="383"/>
    </location>
</feature>
<dbReference type="NCBIfam" id="TIGR00229">
    <property type="entry name" value="sensory_box"/>
    <property type="match status" value="1"/>
</dbReference>
<accession>T2G8M9</accession>
<reference evidence="16 17" key="1">
    <citation type="journal article" date="2013" name="J. Bacteriol.">
        <title>Roles of HynAB and Ech, the only two hydrogenases found in the model sulfate reducer Desulfovibrio gigas.</title>
        <authorList>
            <person name="Morais-Silva F.O."/>
            <person name="Santos C.I."/>
            <person name="Rodrigues R."/>
            <person name="Pereira I.A."/>
            <person name="Rodrigues-Pousada C."/>
        </authorList>
    </citation>
    <scope>NUCLEOTIDE SEQUENCE [LARGE SCALE GENOMIC DNA]</scope>
    <source>
        <strain evidence="17">ATCC 19364 / DSM 1382 / NCIMB 9332 / VKM B-1759</strain>
    </source>
</reference>
<dbReference type="InterPro" id="IPR000014">
    <property type="entry name" value="PAS"/>
</dbReference>
<dbReference type="eggNOG" id="COG0834">
    <property type="taxonomic scope" value="Bacteria"/>
</dbReference>
<dbReference type="PROSITE" id="PS50109">
    <property type="entry name" value="HIS_KIN"/>
    <property type="match status" value="1"/>
</dbReference>
<dbReference type="InterPro" id="IPR003594">
    <property type="entry name" value="HATPase_dom"/>
</dbReference>
<dbReference type="GO" id="GO:0005886">
    <property type="term" value="C:plasma membrane"/>
    <property type="evidence" value="ECO:0007669"/>
    <property type="project" value="UniProtKB-SubCell"/>
</dbReference>
<dbReference type="InterPro" id="IPR001638">
    <property type="entry name" value="Solute-binding_3/MltF_N"/>
</dbReference>
<feature type="domain" description="PAC" evidence="15">
    <location>
        <begin position="409"/>
        <end position="459"/>
    </location>
</feature>
<dbReference type="SUPFAM" id="SSF55874">
    <property type="entry name" value="ATPase domain of HSP90 chaperone/DNA topoisomerase II/histidine kinase"/>
    <property type="match status" value="1"/>
</dbReference>
<dbReference type="SMART" id="SM00387">
    <property type="entry name" value="HATPase_c"/>
    <property type="match status" value="1"/>
</dbReference>
<dbReference type="FunFam" id="3.30.565.10:FF:000023">
    <property type="entry name" value="PAS domain-containing sensor histidine kinase"/>
    <property type="match status" value="1"/>
</dbReference>
<feature type="domain" description="Histidine kinase" evidence="13">
    <location>
        <begin position="495"/>
        <end position="730"/>
    </location>
</feature>
<dbReference type="InterPro" id="IPR035965">
    <property type="entry name" value="PAS-like_dom_sf"/>
</dbReference>
<sequence length="734" mass="82110">MAIRAARFFVRHVPICLLLAALLLTATPCPAGGGREAGPYDLAPPAVPLTAEETAWLQAHPILRIGGPRAFPPFHFYDETGSAQGMALDYLHLIAKSLGLTLQQEPVAPWPETLERIKEQSLDLIPCIARSQERESFLVFSKAYLSFPIVIISRRDARFIGGLDDLRGMNVALIPDNIVGTWLKRDNIDVNLVPVGSPQEALEAVAEGAADAAIENLAAASYLIDKYGLANLKVAAPTSYGNYDLHFAVRQDWPELVGILNKALDALTWRHHAQLRGKWLSVRYEHGITPLDVFTLLLVICLPVLAVMGTTLWHNRRLRQEVAHRKRMQAQLHRERVFTNAVLDSVPGLLFLYDDHQRLVRWNRMHETLTGYTGQELASMHLMDWYEGDLAMQEKIAAAVRRVFAQGIGNEEAEIRTKDGRRVPFFLTAVRLDIDGATYFTGIGIDITEHRRMEHALLEAKEDLELRVAERTRELREANLKLLQLDELKSSFISLVSHELRTPLTSVLGYAKVTSKAFRKHFKPLVQDDAPLTVRGDQILDNLQVIESEGGRLSRLINDLLDLNRIESGRQPWHDRPVNLAEEARAAVRVLQREFSEKPQLRVEVAMHPEAPLVMADCDRIRQVFINLLSNALKFSAEGFIRVTVGPDASGQGVTVTVQDSGIGIPGEDLERIFDRFYQVAKNQDTDKASGTGLGLAISRQIVEHYGGRMWAESSPGQGASFTFVLPRYARFEG</sequence>
<evidence type="ECO:0000256" key="7">
    <source>
        <dbReference type="ARBA" id="ARBA00022741"/>
    </source>
</evidence>
<gene>
    <name evidence="16" type="ORF">DGI_1071</name>
</gene>
<keyword evidence="11" id="KW-0472">Membrane</keyword>
<dbReference type="GO" id="GO:0000155">
    <property type="term" value="F:phosphorelay sensor kinase activity"/>
    <property type="evidence" value="ECO:0007669"/>
    <property type="project" value="InterPro"/>
</dbReference>
<dbReference type="CDD" id="cd01007">
    <property type="entry name" value="PBP2_BvgS_HisK_like"/>
    <property type="match status" value="1"/>
</dbReference>
<dbReference type="Proteomes" id="UP000016587">
    <property type="component" value="Chromosome"/>
</dbReference>
<evidence type="ECO:0000256" key="4">
    <source>
        <dbReference type="ARBA" id="ARBA00022475"/>
    </source>
</evidence>
<keyword evidence="17" id="KW-1185">Reference proteome</keyword>
<evidence type="ECO:0000256" key="6">
    <source>
        <dbReference type="ARBA" id="ARBA00022679"/>
    </source>
</evidence>
<evidence type="ECO:0000256" key="1">
    <source>
        <dbReference type="ARBA" id="ARBA00000085"/>
    </source>
</evidence>
<dbReference type="CDD" id="cd16922">
    <property type="entry name" value="HATPase_EvgS-ArcB-TorS-like"/>
    <property type="match status" value="1"/>
</dbReference>
<dbReference type="Pfam" id="PF00512">
    <property type="entry name" value="HisKA"/>
    <property type="match status" value="1"/>
</dbReference>
<reference evidence="17" key="2">
    <citation type="submission" date="2013-07" db="EMBL/GenBank/DDBJ databases">
        <authorList>
            <person name="Morais-Silva F.O."/>
            <person name="Rezende A.M."/>
            <person name="Pimentel C."/>
            <person name="Resende D.M."/>
            <person name="Santos C.I."/>
            <person name="Clemente C."/>
            <person name="de Oliveira L.M."/>
            <person name="da Silva S.M."/>
            <person name="Costa D.A."/>
            <person name="Varela-Raposo A."/>
            <person name="Horacio E.C.A."/>
            <person name="Matos M."/>
            <person name="Flores O."/>
            <person name="Ruiz J.C."/>
            <person name="Rodrigues-Pousada C."/>
        </authorList>
    </citation>
    <scope>NUCLEOTIDE SEQUENCE [LARGE SCALE GENOMIC DNA]</scope>
    <source>
        <strain evidence="17">ATCC 19364 / DSM 1382 / NCIMB 9332 / VKM B-1759</strain>
    </source>
</reference>
<dbReference type="SUPFAM" id="SSF55785">
    <property type="entry name" value="PYP-like sensor domain (PAS domain)"/>
    <property type="match status" value="1"/>
</dbReference>
<evidence type="ECO:0000259" key="15">
    <source>
        <dbReference type="PROSITE" id="PS50113"/>
    </source>
</evidence>
<dbReference type="EC" id="2.7.13.3" evidence="3"/>
<dbReference type="InterPro" id="IPR003661">
    <property type="entry name" value="HisK_dim/P_dom"/>
</dbReference>
<dbReference type="Gene3D" id="1.10.287.130">
    <property type="match status" value="1"/>
</dbReference>
<keyword evidence="7" id="KW-0547">Nucleotide-binding</keyword>
<dbReference type="SUPFAM" id="SSF47384">
    <property type="entry name" value="Homodimeric domain of signal transducing histidine kinase"/>
    <property type="match status" value="1"/>
</dbReference>
<protein>
    <recommendedName>
        <fullName evidence="3">histidine kinase</fullName>
        <ecNumber evidence="3">2.7.13.3</ecNumber>
    </recommendedName>
</protein>
<evidence type="ECO:0000259" key="14">
    <source>
        <dbReference type="PROSITE" id="PS50112"/>
    </source>
</evidence>
<evidence type="ECO:0000256" key="8">
    <source>
        <dbReference type="ARBA" id="ARBA00022777"/>
    </source>
</evidence>
<dbReference type="Gene3D" id="3.30.450.20">
    <property type="entry name" value="PAS domain"/>
    <property type="match status" value="1"/>
</dbReference>
<dbReference type="Gene3D" id="3.30.565.10">
    <property type="entry name" value="Histidine kinase-like ATPase, C-terminal domain"/>
    <property type="match status" value="1"/>
</dbReference>
<dbReference type="EMBL" id="CP006585">
    <property type="protein sequence ID" value="AGW12945.1"/>
    <property type="molecule type" value="Genomic_DNA"/>
</dbReference>
<dbReference type="InterPro" id="IPR005467">
    <property type="entry name" value="His_kinase_dom"/>
</dbReference>
<dbReference type="InterPro" id="IPR050736">
    <property type="entry name" value="Sensor_HK_Regulatory"/>
</dbReference>
<keyword evidence="8" id="KW-0418">Kinase</keyword>
<dbReference type="eggNOG" id="COG2205">
    <property type="taxonomic scope" value="Bacteria"/>
</dbReference>
<evidence type="ECO:0000256" key="5">
    <source>
        <dbReference type="ARBA" id="ARBA00022553"/>
    </source>
</evidence>
<evidence type="ECO:0000259" key="13">
    <source>
        <dbReference type="PROSITE" id="PS50109"/>
    </source>
</evidence>
<dbReference type="PRINTS" id="PR00344">
    <property type="entry name" value="BCTRLSENSOR"/>
</dbReference>
<dbReference type="Gene3D" id="3.40.190.10">
    <property type="entry name" value="Periplasmic binding protein-like II"/>
    <property type="match status" value="2"/>
</dbReference>
<dbReference type="AlphaFoldDB" id="T2G8M9"/>
<dbReference type="InterPro" id="IPR036890">
    <property type="entry name" value="HATPase_C_sf"/>
</dbReference>
<dbReference type="Pfam" id="PF02518">
    <property type="entry name" value="HATPase_c"/>
    <property type="match status" value="1"/>
</dbReference>
<evidence type="ECO:0000256" key="10">
    <source>
        <dbReference type="ARBA" id="ARBA00023012"/>
    </source>
</evidence>
<dbReference type="PATRIC" id="fig|1121448.10.peg.1075"/>
<keyword evidence="10" id="KW-0902">Two-component regulatory system</keyword>
<dbReference type="KEGG" id="dgg:DGI_1071"/>
<evidence type="ECO:0000313" key="17">
    <source>
        <dbReference type="Proteomes" id="UP000016587"/>
    </source>
</evidence>
<dbReference type="STRING" id="1121448.DGI_1071"/>
<dbReference type="SUPFAM" id="SSF53850">
    <property type="entry name" value="Periplasmic binding protein-like II"/>
    <property type="match status" value="1"/>
</dbReference>
<comment type="subcellular location">
    <subcellularLocation>
        <location evidence="2">Cell membrane</location>
    </subcellularLocation>
</comment>
<dbReference type="PANTHER" id="PTHR43711">
    <property type="entry name" value="TWO-COMPONENT HISTIDINE KINASE"/>
    <property type="match status" value="1"/>
</dbReference>
<feature type="signal peptide" evidence="12">
    <location>
        <begin position="1"/>
        <end position="31"/>
    </location>
</feature>
<evidence type="ECO:0000256" key="3">
    <source>
        <dbReference type="ARBA" id="ARBA00012438"/>
    </source>
</evidence>
<dbReference type="Pfam" id="PF00497">
    <property type="entry name" value="SBP_bac_3"/>
    <property type="match status" value="1"/>
</dbReference>